<proteinExistence type="predicted"/>
<protein>
    <submittedName>
        <fullName evidence="1">Uncharacterized protein</fullName>
    </submittedName>
</protein>
<keyword evidence="2" id="KW-1185">Reference proteome</keyword>
<dbReference type="Proteomes" id="UP000315010">
    <property type="component" value="Unassembled WGS sequence"/>
</dbReference>
<dbReference type="EMBL" id="SJPJ01000001">
    <property type="protein sequence ID" value="TWT78890.1"/>
    <property type="molecule type" value="Genomic_DNA"/>
</dbReference>
<dbReference type="SUPFAM" id="SSF53335">
    <property type="entry name" value="S-adenosyl-L-methionine-dependent methyltransferases"/>
    <property type="match status" value="1"/>
</dbReference>
<name>A0A5C5YVM4_9BACT</name>
<dbReference type="Gene3D" id="3.40.50.150">
    <property type="entry name" value="Vaccinia Virus protein VP39"/>
    <property type="match status" value="1"/>
</dbReference>
<reference evidence="1 2" key="1">
    <citation type="submission" date="2019-02" db="EMBL/GenBank/DDBJ databases">
        <title>Deep-cultivation of Planctomycetes and their phenomic and genomic characterization uncovers novel biology.</title>
        <authorList>
            <person name="Wiegand S."/>
            <person name="Jogler M."/>
            <person name="Boedeker C."/>
            <person name="Pinto D."/>
            <person name="Vollmers J."/>
            <person name="Rivas-Marin E."/>
            <person name="Kohn T."/>
            <person name="Peeters S.H."/>
            <person name="Heuer A."/>
            <person name="Rast P."/>
            <person name="Oberbeckmann S."/>
            <person name="Bunk B."/>
            <person name="Jeske O."/>
            <person name="Meyerdierks A."/>
            <person name="Storesund J.E."/>
            <person name="Kallscheuer N."/>
            <person name="Luecker S."/>
            <person name="Lage O.M."/>
            <person name="Pohl T."/>
            <person name="Merkel B.J."/>
            <person name="Hornburger P."/>
            <person name="Mueller R.-W."/>
            <person name="Bruemmer F."/>
            <person name="Labrenz M."/>
            <person name="Spormann A.M."/>
            <person name="Op Den Camp H."/>
            <person name="Overmann J."/>
            <person name="Amann R."/>
            <person name="Jetten M.S.M."/>
            <person name="Mascher T."/>
            <person name="Medema M.H."/>
            <person name="Devos D.P."/>
            <person name="Kaster A.-K."/>
            <person name="Ovreas L."/>
            <person name="Rohde M."/>
            <person name="Galperin M.Y."/>
            <person name="Jogler C."/>
        </authorList>
    </citation>
    <scope>NUCLEOTIDE SEQUENCE [LARGE SCALE GENOMIC DNA]</scope>
    <source>
        <strain evidence="1 2">CA13</strain>
    </source>
</reference>
<evidence type="ECO:0000313" key="2">
    <source>
        <dbReference type="Proteomes" id="UP000315010"/>
    </source>
</evidence>
<accession>A0A5C5YVM4</accession>
<evidence type="ECO:0000313" key="1">
    <source>
        <dbReference type="EMBL" id="TWT78890.1"/>
    </source>
</evidence>
<dbReference type="OrthoDB" id="283520at2"/>
<sequence>MTLQRIEIPDSITRIPISDRANKLIDEANERIEAFMLADQSVIEDFVTCDFDLLDQSLGWIQEHHLPKGGRFCELGSGFGVAGLLATIRGIESVGIEIESALVEQAQRLADDMGLAAKFYCGSFVPRDAVGALDLAPKFKPIDRHGCDVYEEMGLSMQKFDLFFAFPWPNQHSFFEAFFKNGAADGSLLLTYRGREGMNLVRKI</sequence>
<comment type="caution">
    <text evidence="1">The sequence shown here is derived from an EMBL/GenBank/DDBJ whole genome shotgun (WGS) entry which is preliminary data.</text>
</comment>
<dbReference type="AlphaFoldDB" id="A0A5C5YVM4"/>
<dbReference type="InterPro" id="IPR029063">
    <property type="entry name" value="SAM-dependent_MTases_sf"/>
</dbReference>
<organism evidence="1 2">
    <name type="scientific">Novipirellula herctigrandis</name>
    <dbReference type="NCBI Taxonomy" id="2527986"/>
    <lineage>
        <taxon>Bacteria</taxon>
        <taxon>Pseudomonadati</taxon>
        <taxon>Planctomycetota</taxon>
        <taxon>Planctomycetia</taxon>
        <taxon>Pirellulales</taxon>
        <taxon>Pirellulaceae</taxon>
        <taxon>Novipirellula</taxon>
    </lineage>
</organism>
<dbReference type="RefSeq" id="WP_146394035.1">
    <property type="nucleotide sequence ID" value="NZ_SJPJ01000001.1"/>
</dbReference>
<gene>
    <name evidence="1" type="ORF">CA13_02870</name>
</gene>